<sequence>MKSRSLNKLIITFIYGLNIMFLAACSNHTDKSSLQQASNSSINQGSSTEDKSTNSQTNDTSKAAQAFEQNNNAPVIVGTVSEVQGEKITISKVTNYSDGAATSKKKNAPKDKQQLVTIDIDNSISVVIRTPIDKNNTRFDDKIGEISNIKEDSFVEVWGSKKGGQIKAEKIIIYMVNQQK</sequence>
<dbReference type="RefSeq" id="WP_128213104.1">
    <property type="nucleotide sequence ID" value="NZ_CP025746.1"/>
</dbReference>
<protein>
    <recommendedName>
        <fullName evidence="5">Lipoprotein</fullName>
    </recommendedName>
</protein>
<evidence type="ECO:0000256" key="2">
    <source>
        <dbReference type="SAM" id="SignalP"/>
    </source>
</evidence>
<evidence type="ECO:0000313" key="3">
    <source>
        <dbReference type="EMBL" id="QAA32317.1"/>
    </source>
</evidence>
<dbReference type="EMBL" id="CP025746">
    <property type="protein sequence ID" value="QAA32317.1"/>
    <property type="molecule type" value="Genomic_DNA"/>
</dbReference>
<accession>A0A3R5UFF7</accession>
<evidence type="ECO:0000256" key="1">
    <source>
        <dbReference type="SAM" id="MobiDB-lite"/>
    </source>
</evidence>
<keyword evidence="4" id="KW-1185">Reference proteome</keyword>
<dbReference type="PROSITE" id="PS51257">
    <property type="entry name" value="PROKAR_LIPOPROTEIN"/>
    <property type="match status" value="1"/>
</dbReference>
<feature type="region of interest" description="Disordered" evidence="1">
    <location>
        <begin position="35"/>
        <end position="61"/>
    </location>
</feature>
<gene>
    <name evidence="3" type="ORF">C1I91_12090</name>
</gene>
<dbReference type="Proteomes" id="UP000286268">
    <property type="component" value="Chromosome"/>
</dbReference>
<organism evidence="3 4">
    <name type="scientific">Clostridium manihotivorum</name>
    <dbReference type="NCBI Taxonomy" id="2320868"/>
    <lineage>
        <taxon>Bacteria</taxon>
        <taxon>Bacillati</taxon>
        <taxon>Bacillota</taxon>
        <taxon>Clostridia</taxon>
        <taxon>Eubacteriales</taxon>
        <taxon>Clostridiaceae</taxon>
        <taxon>Clostridium</taxon>
    </lineage>
</organism>
<name>A0A3R5UFF7_9CLOT</name>
<dbReference type="AlphaFoldDB" id="A0A3R5UFF7"/>
<dbReference type="OrthoDB" id="1941600at2"/>
<feature type="chain" id="PRO_5038818204" description="Lipoprotein" evidence="2">
    <location>
        <begin position="24"/>
        <end position="180"/>
    </location>
</feature>
<proteinExistence type="predicted"/>
<dbReference type="KEGG" id="cmah:C1I91_12090"/>
<feature type="signal peptide" evidence="2">
    <location>
        <begin position="1"/>
        <end position="23"/>
    </location>
</feature>
<evidence type="ECO:0008006" key="5">
    <source>
        <dbReference type="Google" id="ProtNLM"/>
    </source>
</evidence>
<reference evidence="3 4" key="1">
    <citation type="submission" date="2018-01" db="EMBL/GenBank/DDBJ databases">
        <title>Genome Sequencing and Assembly of Anaerobacter polyendosporus strain CT4.</title>
        <authorList>
            <person name="Tachaapaikoon C."/>
            <person name="Sutheeworapong S."/>
            <person name="Jenjaroenpun P."/>
            <person name="Wongsurawat T."/>
            <person name="Nookeaw I."/>
            <person name="Cheawchanlertfa P."/>
            <person name="Kosugi A."/>
            <person name="Cheevadhanarak S."/>
            <person name="Ratanakhanokchai K."/>
        </authorList>
    </citation>
    <scope>NUCLEOTIDE SEQUENCE [LARGE SCALE GENOMIC DNA]</scope>
    <source>
        <strain evidence="3 4">CT4</strain>
    </source>
</reference>
<evidence type="ECO:0000313" key="4">
    <source>
        <dbReference type="Proteomes" id="UP000286268"/>
    </source>
</evidence>
<keyword evidence="2" id="KW-0732">Signal</keyword>